<proteinExistence type="predicted"/>
<gene>
    <name evidence="2" type="ORF">CDAR_465631</name>
</gene>
<protein>
    <submittedName>
        <fullName evidence="2">Uncharacterized protein</fullName>
    </submittedName>
</protein>
<evidence type="ECO:0000313" key="3">
    <source>
        <dbReference type="Proteomes" id="UP001054837"/>
    </source>
</evidence>
<feature type="compositionally biased region" description="Basic and acidic residues" evidence="1">
    <location>
        <begin position="48"/>
        <end position="61"/>
    </location>
</feature>
<dbReference type="Proteomes" id="UP001054837">
    <property type="component" value="Unassembled WGS sequence"/>
</dbReference>
<accession>A0AAV4TVK9</accession>
<dbReference type="AlphaFoldDB" id="A0AAV4TVK9"/>
<sequence length="102" mass="11882">MIENRAILTPRPTLQHKQRDNVYLEAPTKISNTPSPPSLLARTRKKNRTENPHKSPHHRQEFPFIRQAQFMGRGICVLKARQTAFQFAYANSTFKMPTRQIP</sequence>
<evidence type="ECO:0000313" key="2">
    <source>
        <dbReference type="EMBL" id="GIY49904.1"/>
    </source>
</evidence>
<feature type="region of interest" description="Disordered" evidence="1">
    <location>
        <begin position="1"/>
        <end position="61"/>
    </location>
</feature>
<evidence type="ECO:0000256" key="1">
    <source>
        <dbReference type="SAM" id="MobiDB-lite"/>
    </source>
</evidence>
<reference evidence="2 3" key="1">
    <citation type="submission" date="2021-06" db="EMBL/GenBank/DDBJ databases">
        <title>Caerostris darwini draft genome.</title>
        <authorList>
            <person name="Kono N."/>
            <person name="Arakawa K."/>
        </authorList>
    </citation>
    <scope>NUCLEOTIDE SEQUENCE [LARGE SCALE GENOMIC DNA]</scope>
</reference>
<organism evidence="2 3">
    <name type="scientific">Caerostris darwini</name>
    <dbReference type="NCBI Taxonomy" id="1538125"/>
    <lineage>
        <taxon>Eukaryota</taxon>
        <taxon>Metazoa</taxon>
        <taxon>Ecdysozoa</taxon>
        <taxon>Arthropoda</taxon>
        <taxon>Chelicerata</taxon>
        <taxon>Arachnida</taxon>
        <taxon>Araneae</taxon>
        <taxon>Araneomorphae</taxon>
        <taxon>Entelegynae</taxon>
        <taxon>Araneoidea</taxon>
        <taxon>Araneidae</taxon>
        <taxon>Caerostris</taxon>
    </lineage>
</organism>
<comment type="caution">
    <text evidence="2">The sequence shown here is derived from an EMBL/GenBank/DDBJ whole genome shotgun (WGS) entry which is preliminary data.</text>
</comment>
<keyword evidence="3" id="KW-1185">Reference proteome</keyword>
<name>A0AAV4TVK9_9ARAC</name>
<dbReference type="EMBL" id="BPLQ01010316">
    <property type="protein sequence ID" value="GIY49904.1"/>
    <property type="molecule type" value="Genomic_DNA"/>
</dbReference>